<dbReference type="RefSeq" id="WP_201920239.1">
    <property type="nucleotide sequence ID" value="NZ_BAABAX010000003.1"/>
</dbReference>
<name>A0A936ZYJ5_9FLAO</name>
<proteinExistence type="predicted"/>
<dbReference type="EMBL" id="JAERQJ010000004">
    <property type="protein sequence ID" value="MBL0684308.1"/>
    <property type="molecule type" value="Genomic_DNA"/>
</dbReference>
<protein>
    <recommendedName>
        <fullName evidence="2">Putative zinc ribbon domain-containing protein</fullName>
    </recommendedName>
</protein>
<dbReference type="Proteomes" id="UP000651057">
    <property type="component" value="Unassembled WGS sequence"/>
</dbReference>
<evidence type="ECO:0000256" key="1">
    <source>
        <dbReference type="SAM" id="Phobius"/>
    </source>
</evidence>
<evidence type="ECO:0000313" key="4">
    <source>
        <dbReference type="Proteomes" id="UP000651057"/>
    </source>
</evidence>
<gene>
    <name evidence="3" type="ORF">JJQ60_12335</name>
</gene>
<evidence type="ECO:0000259" key="2">
    <source>
        <dbReference type="Pfam" id="PF12674"/>
    </source>
</evidence>
<keyword evidence="4" id="KW-1185">Reference proteome</keyword>
<dbReference type="InterPro" id="IPR025868">
    <property type="entry name" value="Zn_ribbon_dom_put"/>
</dbReference>
<evidence type="ECO:0000313" key="3">
    <source>
        <dbReference type="EMBL" id="MBL0684308.1"/>
    </source>
</evidence>
<feature type="transmembrane region" description="Helical" evidence="1">
    <location>
        <begin position="6"/>
        <end position="28"/>
    </location>
</feature>
<comment type="caution">
    <text evidence="3">The sequence shown here is derived from an EMBL/GenBank/DDBJ whole genome shotgun (WGS) entry which is preliminary data.</text>
</comment>
<organism evidence="3 4">
    <name type="scientific">Aquimarina mytili</name>
    <dbReference type="NCBI Taxonomy" id="874423"/>
    <lineage>
        <taxon>Bacteria</taxon>
        <taxon>Pseudomonadati</taxon>
        <taxon>Bacteroidota</taxon>
        <taxon>Flavobacteriia</taxon>
        <taxon>Flavobacteriales</taxon>
        <taxon>Flavobacteriaceae</taxon>
        <taxon>Aquimarina</taxon>
    </lineage>
</organism>
<keyword evidence="1" id="KW-0472">Membrane</keyword>
<sequence>MTVPNINLSNFNTLLFTAGLFLFAFVLWQKKSKLDETKKYNQDLILANEEIVHYSKEYQLLADRMKGIVDAMDSLSKIPTPENKNKINLLNSKFDKLNKNTKNIQDILGKTYIKSNTISEYYDMVQRTSNSSGDTRMLVISGVLMLIGMIGIQKKSNYESQILKNKYDSLKNHHSDCQSCGMKLNHDINFKHDSDYCTYCYNGTSFNHSNVDLEDFKIEVAEQLTKKGFTEKEISSHLKKMNRLLRWRKKFDWS</sequence>
<reference evidence="3" key="1">
    <citation type="submission" date="2021-01" db="EMBL/GenBank/DDBJ databases">
        <authorList>
            <person name="Zhong Y.L."/>
        </authorList>
    </citation>
    <scope>NUCLEOTIDE SEQUENCE</scope>
    <source>
        <strain evidence="3">KCTC 23302</strain>
    </source>
</reference>
<feature type="domain" description="Putative zinc ribbon" evidence="2">
    <location>
        <begin position="177"/>
        <end position="248"/>
    </location>
</feature>
<accession>A0A936ZYJ5</accession>
<dbReference type="AlphaFoldDB" id="A0A936ZYJ5"/>
<keyword evidence="1" id="KW-0812">Transmembrane</keyword>
<dbReference type="Pfam" id="PF12674">
    <property type="entry name" value="Zn_ribbon_2"/>
    <property type="match status" value="1"/>
</dbReference>
<keyword evidence="1" id="KW-1133">Transmembrane helix</keyword>